<proteinExistence type="predicted"/>
<comment type="caution">
    <text evidence="1">The sequence shown here is derived from an EMBL/GenBank/DDBJ whole genome shotgun (WGS) entry which is preliminary data.</text>
</comment>
<dbReference type="EMBL" id="ADWY01001495">
    <property type="protein sequence ID" value="EGH17079.1"/>
    <property type="molecule type" value="Genomic_DNA"/>
</dbReference>
<gene>
    <name evidence="1" type="ORF">Pgy4_29150</name>
</gene>
<organism evidence="1 2">
    <name type="scientific">Pseudomonas savastanoi pv. glycinea str. race 4</name>
    <dbReference type="NCBI Taxonomy" id="875330"/>
    <lineage>
        <taxon>Bacteria</taxon>
        <taxon>Pseudomonadati</taxon>
        <taxon>Pseudomonadota</taxon>
        <taxon>Gammaproteobacteria</taxon>
        <taxon>Pseudomonadales</taxon>
        <taxon>Pseudomonadaceae</taxon>
        <taxon>Pseudomonas</taxon>
    </lineage>
</organism>
<name>F3CCT7_PSESG</name>
<accession>F3CCT7</accession>
<feature type="non-terminal residue" evidence="1">
    <location>
        <position position="66"/>
    </location>
</feature>
<dbReference type="AlphaFoldDB" id="F3CCT7"/>
<evidence type="ECO:0000313" key="2">
    <source>
        <dbReference type="Proteomes" id="UP000005466"/>
    </source>
</evidence>
<dbReference type="Proteomes" id="UP000005466">
    <property type="component" value="Unassembled WGS sequence"/>
</dbReference>
<reference evidence="1 2" key="1">
    <citation type="journal article" date="2011" name="PLoS Pathog.">
        <title>Dynamic evolution of pathogenicity revealed by sequencing and comparative genomics of 19 Pseudomonas syringae isolates.</title>
        <authorList>
            <person name="Baltrus D.A."/>
            <person name="Nishimura M.T."/>
            <person name="Romanchuk A."/>
            <person name="Chang J.H."/>
            <person name="Mukhtar M.S."/>
            <person name="Cherkis K."/>
            <person name="Roach J."/>
            <person name="Grant S.R."/>
            <person name="Jones C.D."/>
            <person name="Dangl J.L."/>
        </authorList>
    </citation>
    <scope>NUCLEOTIDE SEQUENCE [LARGE SCALE GENOMIC DNA]</scope>
    <source>
        <strain evidence="2">race 4</strain>
    </source>
</reference>
<dbReference type="HOGENOM" id="CLU_2855124_0_0_6"/>
<sequence>MGVMRSDHRVGEADVVFDPVMQVGIAQGGKCQQRLASDCAIVRQVIAGHQGKGWRTFGTAACSGCA</sequence>
<evidence type="ECO:0000313" key="1">
    <source>
        <dbReference type="EMBL" id="EGH17079.1"/>
    </source>
</evidence>
<protein>
    <submittedName>
        <fullName evidence="1">Uncharacterized protein</fullName>
    </submittedName>
</protein>